<evidence type="ECO:0000256" key="1">
    <source>
        <dbReference type="HAMAP-Rule" id="MF_02062"/>
    </source>
</evidence>
<feature type="transmembrane region" description="Helical" evidence="1">
    <location>
        <begin position="79"/>
        <end position="97"/>
    </location>
</feature>
<feature type="transmembrane region" description="Helical" evidence="1">
    <location>
        <begin position="39"/>
        <end position="58"/>
    </location>
</feature>
<feature type="transmembrane region" description="Helical" evidence="1">
    <location>
        <begin position="255"/>
        <end position="272"/>
    </location>
</feature>
<feature type="transmembrane region" description="Helical" evidence="1">
    <location>
        <begin position="231"/>
        <end position="249"/>
    </location>
</feature>
<reference evidence="3" key="1">
    <citation type="submission" date="2016-08" db="EMBL/GenBank/DDBJ databases">
        <authorList>
            <person name="Seilhamer J.J."/>
        </authorList>
    </citation>
    <scope>NUCLEOTIDE SEQUENCE</scope>
    <source>
        <strain evidence="3">86</strain>
    </source>
</reference>
<keyword evidence="1" id="KW-0029">Amino-acid transport</keyword>
<feature type="transmembrane region" description="Helical" evidence="1">
    <location>
        <begin position="381"/>
        <end position="407"/>
    </location>
</feature>
<keyword evidence="1" id="KW-1133">Transmembrane helix</keyword>
<keyword evidence="1" id="KW-0915">Sodium</keyword>
<keyword evidence="1" id="KW-0406">Ion transport</keyword>
<dbReference type="Pfam" id="PF03616">
    <property type="entry name" value="Glt_symporter"/>
    <property type="match status" value="1"/>
</dbReference>
<feature type="transmembrane region" description="Helical" evidence="1">
    <location>
        <begin position="103"/>
        <end position="126"/>
    </location>
</feature>
<feature type="transmembrane region" description="Helical" evidence="1">
    <location>
        <begin position="161"/>
        <end position="185"/>
    </location>
</feature>
<dbReference type="NCBIfam" id="TIGR00210">
    <property type="entry name" value="gltS"/>
    <property type="match status" value="1"/>
</dbReference>
<dbReference type="HAMAP" id="MF_02062">
    <property type="entry name" value="GltS"/>
    <property type="match status" value="1"/>
</dbReference>
<sequence length="408" mass="43282">MESKIVAGLLVYKLNMIQTVALALVMYFIGNFIRHRVPLFMRLSIPGPVIGGLIFAALSTFLRTQGILGFELDGTMQTALMIMFFCTIGMGASLTLLKKGGMPLIIFFLLAVVLAVAQNILGIALAKLTGIDPLLGIISGAVTLMGGLGTGGAFGPLFEEWGVQGATTAAIACATFGMVAGSLMGGPFGEWLIKKNNIPTPKLHGAPTDGDDSLLVEEEETFSGETLMQTLGWIVFAMGIGSIISFYLTKAGITLPAYIGAMIAAAFVRNIGDFSKSYKINGRALEVISDISLAVYLTMAINGLKLWELVNLALPLLTILFGQIILMAIFCWLVVYYVMGRTYSAVHLSVGMVGFGMGATPNALVNMAALTEKYGPSPRALMIVSLVGAFLIDFANALIITGMAGMFR</sequence>
<gene>
    <name evidence="3" type="primary">gltS</name>
    <name evidence="3" type="ORF">KL86SPO_50749</name>
</gene>
<dbReference type="GO" id="GO:0015501">
    <property type="term" value="F:glutamate:sodium symporter activity"/>
    <property type="evidence" value="ECO:0007669"/>
    <property type="project" value="UniProtKB-UniRule"/>
</dbReference>
<evidence type="ECO:0000256" key="2">
    <source>
        <dbReference type="NCBIfam" id="TIGR00210"/>
    </source>
</evidence>
<dbReference type="PANTHER" id="PTHR36178">
    <property type="entry name" value="SLR0625 PROTEIN"/>
    <property type="match status" value="1"/>
</dbReference>
<dbReference type="GO" id="GO:0005886">
    <property type="term" value="C:plasma membrane"/>
    <property type="evidence" value="ECO:0007669"/>
    <property type="project" value="UniProtKB-SubCell"/>
</dbReference>
<name>A0A212LZT2_9FIRM</name>
<proteinExistence type="inferred from homology"/>
<feature type="transmembrane region" description="Helical" evidence="1">
    <location>
        <begin position="133"/>
        <end position="155"/>
    </location>
</feature>
<keyword evidence="1" id="KW-0812">Transmembrane</keyword>
<dbReference type="PANTHER" id="PTHR36178:SF1">
    <property type="entry name" value="SODIUM_GLUTAMATE SYMPORTER"/>
    <property type="match status" value="1"/>
</dbReference>
<comment type="similarity">
    <text evidence="1">Belongs to the glutamate:Na(+) symporter (ESS) (TC 2.A.27) family.</text>
</comment>
<keyword evidence="1" id="KW-1003">Cell membrane</keyword>
<evidence type="ECO:0000313" key="3">
    <source>
        <dbReference type="EMBL" id="SCM82977.1"/>
    </source>
</evidence>
<keyword evidence="1" id="KW-0813">Transport</keyword>
<organism evidence="3">
    <name type="scientific">uncultured Sporomusa sp</name>
    <dbReference type="NCBI Taxonomy" id="307249"/>
    <lineage>
        <taxon>Bacteria</taxon>
        <taxon>Bacillati</taxon>
        <taxon>Bacillota</taxon>
        <taxon>Negativicutes</taxon>
        <taxon>Selenomonadales</taxon>
        <taxon>Sporomusaceae</taxon>
        <taxon>Sporomusa</taxon>
        <taxon>environmental samples</taxon>
    </lineage>
</organism>
<dbReference type="InterPro" id="IPR004445">
    <property type="entry name" value="GltS"/>
</dbReference>
<protein>
    <recommendedName>
        <fullName evidence="1 2">Sodium/glutamate symporter</fullName>
    </recommendedName>
</protein>
<keyword evidence="1" id="KW-0739">Sodium transport</keyword>
<keyword evidence="1" id="KW-0472">Membrane</keyword>
<feature type="transmembrane region" description="Helical" evidence="1">
    <location>
        <begin position="316"/>
        <end position="338"/>
    </location>
</feature>
<comment type="subcellular location">
    <subcellularLocation>
        <location evidence="1">Cell membrane</location>
        <topology evidence="1">Multi-pass membrane protein</topology>
    </subcellularLocation>
</comment>
<dbReference type="GO" id="GO:0015813">
    <property type="term" value="P:L-glutamate transmembrane transport"/>
    <property type="evidence" value="ECO:0007669"/>
    <property type="project" value="UniProtKB-UniRule"/>
</dbReference>
<accession>A0A212LZT2</accession>
<dbReference type="RefSeq" id="WP_288185525.1">
    <property type="nucleotide sequence ID" value="NZ_LT608335.1"/>
</dbReference>
<dbReference type="AlphaFoldDB" id="A0A212LZT2"/>
<dbReference type="EMBL" id="FMJE01000005">
    <property type="protein sequence ID" value="SCM82977.1"/>
    <property type="molecule type" value="Genomic_DNA"/>
</dbReference>
<comment type="function">
    <text evidence="1">Catalyzes the sodium-dependent transport of glutamate.</text>
</comment>
<feature type="transmembrane region" description="Helical" evidence="1">
    <location>
        <begin position="12"/>
        <end position="33"/>
    </location>
</feature>
<feature type="transmembrane region" description="Helical" evidence="1">
    <location>
        <begin position="345"/>
        <end position="369"/>
    </location>
</feature>
<keyword evidence="1" id="KW-0769">Symport</keyword>